<evidence type="ECO:0000313" key="5">
    <source>
        <dbReference type="Proteomes" id="UP001642540"/>
    </source>
</evidence>
<dbReference type="InterPro" id="IPR036875">
    <property type="entry name" value="Znf_CCHC_sf"/>
</dbReference>
<gene>
    <name evidence="4" type="ORF">ODALV1_LOCUS19413</name>
</gene>
<evidence type="ECO:0000259" key="3">
    <source>
        <dbReference type="PROSITE" id="PS50158"/>
    </source>
</evidence>
<dbReference type="SUPFAM" id="SSF57756">
    <property type="entry name" value="Retrovirus zinc finger-like domains"/>
    <property type="match status" value="1"/>
</dbReference>
<dbReference type="Proteomes" id="UP001642540">
    <property type="component" value="Unassembled WGS sequence"/>
</dbReference>
<feature type="compositionally biased region" description="Pro residues" evidence="2">
    <location>
        <begin position="339"/>
        <end position="351"/>
    </location>
</feature>
<keyword evidence="1" id="KW-0862">Zinc</keyword>
<feature type="compositionally biased region" description="Low complexity" evidence="2">
    <location>
        <begin position="115"/>
        <end position="142"/>
    </location>
</feature>
<feature type="compositionally biased region" description="Low complexity" evidence="2">
    <location>
        <begin position="79"/>
        <end position="107"/>
    </location>
</feature>
<keyword evidence="1" id="KW-0479">Metal-binding</keyword>
<accession>A0ABP1R9H6</accession>
<evidence type="ECO:0000256" key="1">
    <source>
        <dbReference type="PROSITE-ProRule" id="PRU00047"/>
    </source>
</evidence>
<organism evidence="4 5">
    <name type="scientific">Orchesella dallaii</name>
    <dbReference type="NCBI Taxonomy" id="48710"/>
    <lineage>
        <taxon>Eukaryota</taxon>
        <taxon>Metazoa</taxon>
        <taxon>Ecdysozoa</taxon>
        <taxon>Arthropoda</taxon>
        <taxon>Hexapoda</taxon>
        <taxon>Collembola</taxon>
        <taxon>Entomobryomorpha</taxon>
        <taxon>Entomobryoidea</taxon>
        <taxon>Orchesellidae</taxon>
        <taxon>Orchesellinae</taxon>
        <taxon>Orchesella</taxon>
    </lineage>
</organism>
<keyword evidence="5" id="KW-1185">Reference proteome</keyword>
<keyword evidence="1" id="KW-0863">Zinc-finger</keyword>
<dbReference type="InterPro" id="IPR001878">
    <property type="entry name" value="Znf_CCHC"/>
</dbReference>
<comment type="caution">
    <text evidence="4">The sequence shown here is derived from an EMBL/GenBank/DDBJ whole genome shotgun (WGS) entry which is preliminary data.</text>
</comment>
<reference evidence="4 5" key="1">
    <citation type="submission" date="2024-08" db="EMBL/GenBank/DDBJ databases">
        <authorList>
            <person name="Cucini C."/>
            <person name="Frati F."/>
        </authorList>
    </citation>
    <scope>NUCLEOTIDE SEQUENCE [LARGE SCALE GENOMIC DNA]</scope>
</reference>
<evidence type="ECO:0000313" key="4">
    <source>
        <dbReference type="EMBL" id="CAL8121496.1"/>
    </source>
</evidence>
<feature type="domain" description="CCHC-type" evidence="3">
    <location>
        <begin position="382"/>
        <end position="396"/>
    </location>
</feature>
<dbReference type="EMBL" id="CAXLJM020000065">
    <property type="protein sequence ID" value="CAL8121496.1"/>
    <property type="molecule type" value="Genomic_DNA"/>
</dbReference>
<feature type="region of interest" description="Disordered" evidence="2">
    <location>
        <begin position="336"/>
        <end position="359"/>
    </location>
</feature>
<name>A0ABP1R9H6_9HEXA</name>
<protein>
    <recommendedName>
        <fullName evidence="3">CCHC-type domain-containing protein</fullName>
    </recommendedName>
</protein>
<feature type="region of interest" description="Disordered" evidence="2">
    <location>
        <begin position="229"/>
        <end position="249"/>
    </location>
</feature>
<proteinExistence type="predicted"/>
<feature type="compositionally biased region" description="Polar residues" evidence="2">
    <location>
        <begin position="143"/>
        <end position="153"/>
    </location>
</feature>
<dbReference type="PROSITE" id="PS50158">
    <property type="entry name" value="ZF_CCHC"/>
    <property type="match status" value="1"/>
</dbReference>
<feature type="region of interest" description="Disordered" evidence="2">
    <location>
        <begin position="1"/>
        <end position="153"/>
    </location>
</feature>
<evidence type="ECO:0000256" key="2">
    <source>
        <dbReference type="SAM" id="MobiDB-lite"/>
    </source>
</evidence>
<sequence length="427" mass="46880">MPDTDDETPPPPVVNINAAGGALRNDNQQQAVTESEEMAEPISLQGDAVSMTSVDRSRNPSLPGPMRDQNQNVAPRHISNLNSRVSSIFSSSSSSPSSTNSSSVSSSLLDNTVIRQPSSLSQNQRSSSSSQTPSSSSNTFLSAQSGQSDNLQSPEQAQILPIVNPLDVENPILPVENLIPITDHVVHVQNPIPIPLVDIEPLPGPSNFVIPIPPPIRPETRVVIPPVRTESDADCESDSSVSSRRGTRVRRAPARFADIDYSRRRGTSRGKVKSSENNENINCIHVQDQEDLISFEDEDSWLAEEEVSPPPKKKLRFRAKLPQNVLELLEQIKRDTIPQSPPAQPPLPPTTPAQVTPVRPRVLTKKELFTWVDDDGRRQVVCFNCKTVGHIHRVCPLKQIPVEVQGPPIPLMEIKFDRPPTPPTPEK</sequence>